<evidence type="ECO:0000313" key="2">
    <source>
        <dbReference type="EMBL" id="MBW95274.1"/>
    </source>
</evidence>
<keyword evidence="1" id="KW-0812">Transmembrane</keyword>
<sequence length="46" mass="5371">MKTLPQSNFTLKYPSLFLFTCKGEGRYAYLLSFPFSLSFVHFLINC</sequence>
<dbReference type="EMBL" id="GGEC01014791">
    <property type="protein sequence ID" value="MBW95274.1"/>
    <property type="molecule type" value="Transcribed_RNA"/>
</dbReference>
<name>A0A2P2JP81_RHIMU</name>
<dbReference type="AlphaFoldDB" id="A0A2P2JP81"/>
<proteinExistence type="predicted"/>
<accession>A0A2P2JP81</accession>
<reference evidence="2" key="1">
    <citation type="submission" date="2018-02" db="EMBL/GenBank/DDBJ databases">
        <title>Rhizophora mucronata_Transcriptome.</title>
        <authorList>
            <person name="Meera S.P."/>
            <person name="Sreeshan A."/>
            <person name="Augustine A."/>
        </authorList>
    </citation>
    <scope>NUCLEOTIDE SEQUENCE</scope>
    <source>
        <tissue evidence="2">Leaf</tissue>
    </source>
</reference>
<organism evidence="2">
    <name type="scientific">Rhizophora mucronata</name>
    <name type="common">Asiatic mangrove</name>
    <dbReference type="NCBI Taxonomy" id="61149"/>
    <lineage>
        <taxon>Eukaryota</taxon>
        <taxon>Viridiplantae</taxon>
        <taxon>Streptophyta</taxon>
        <taxon>Embryophyta</taxon>
        <taxon>Tracheophyta</taxon>
        <taxon>Spermatophyta</taxon>
        <taxon>Magnoliopsida</taxon>
        <taxon>eudicotyledons</taxon>
        <taxon>Gunneridae</taxon>
        <taxon>Pentapetalae</taxon>
        <taxon>rosids</taxon>
        <taxon>fabids</taxon>
        <taxon>Malpighiales</taxon>
        <taxon>Rhizophoraceae</taxon>
        <taxon>Rhizophora</taxon>
    </lineage>
</organism>
<keyword evidence="1" id="KW-1133">Transmembrane helix</keyword>
<feature type="transmembrane region" description="Helical" evidence="1">
    <location>
        <begin position="27"/>
        <end position="44"/>
    </location>
</feature>
<evidence type="ECO:0000256" key="1">
    <source>
        <dbReference type="SAM" id="Phobius"/>
    </source>
</evidence>
<keyword evidence="1" id="KW-0472">Membrane</keyword>
<protein>
    <submittedName>
        <fullName evidence="2">Uncharacterized protein</fullName>
    </submittedName>
</protein>